<dbReference type="STRING" id="1548547.BA177_06680"/>
<evidence type="ECO:0000256" key="2">
    <source>
        <dbReference type="ARBA" id="ARBA00022679"/>
    </source>
</evidence>
<dbReference type="KEGG" id="woc:BA177_06680"/>
<gene>
    <name evidence="3" type="ORF">BA177_06680</name>
</gene>
<dbReference type="EMBL" id="CP016268">
    <property type="protein sequence ID" value="ANO50932.1"/>
    <property type="molecule type" value="Genomic_DNA"/>
</dbReference>
<keyword evidence="2 3" id="KW-0808">Transferase</keyword>
<dbReference type="Pfam" id="PF03808">
    <property type="entry name" value="Glyco_tran_WecG"/>
    <property type="match status" value="1"/>
</dbReference>
<dbReference type="AlphaFoldDB" id="A0A193LEJ6"/>
<dbReference type="Proteomes" id="UP000092695">
    <property type="component" value="Chromosome"/>
</dbReference>
<organism evidence="3 4">
    <name type="scientific">Woeseia oceani</name>
    <dbReference type="NCBI Taxonomy" id="1548547"/>
    <lineage>
        <taxon>Bacteria</taxon>
        <taxon>Pseudomonadati</taxon>
        <taxon>Pseudomonadota</taxon>
        <taxon>Gammaproteobacteria</taxon>
        <taxon>Woeseiales</taxon>
        <taxon>Woeseiaceae</taxon>
        <taxon>Woeseia</taxon>
    </lineage>
</organism>
<dbReference type="InterPro" id="IPR004629">
    <property type="entry name" value="WecG_TagA_CpsF"/>
</dbReference>
<evidence type="ECO:0000313" key="4">
    <source>
        <dbReference type="Proteomes" id="UP000092695"/>
    </source>
</evidence>
<dbReference type="PANTHER" id="PTHR34136:SF1">
    <property type="entry name" value="UDP-N-ACETYL-D-MANNOSAMINURONIC ACID TRANSFERASE"/>
    <property type="match status" value="1"/>
</dbReference>
<sequence length="252" mass="28033">MKTESILGYDVTADSKHDLLDEIVNSGLAGRDCTSLACFNPHSYAVARRDRSFSNALSTATYLVPDGAGVILASSIFGGTIRRRITGFDIFVGLHEKLNRRGGACVFFLGSTEQTLEKIRVKMASDYPNIKVAGTYSPPFKVEFDESDIEEMVARVNASGADVLWVGMTAPKQEKWTAAVCDRLNVNFVASIGAVFDFYVGNIERSHIAFQRLGLEWLPRLLKEPRRLWRRMFISAPVFLWQVMLARLGGKS</sequence>
<keyword evidence="4" id="KW-1185">Reference proteome</keyword>
<dbReference type="OrthoDB" id="9808602at2"/>
<evidence type="ECO:0000313" key="3">
    <source>
        <dbReference type="EMBL" id="ANO50932.1"/>
    </source>
</evidence>
<reference evidence="3 4" key="1">
    <citation type="submission" date="2016-06" db="EMBL/GenBank/DDBJ databases">
        <title>Complete genome sequence of a deep-branching marine Gamma Proteobacterium Woeseia oceani type strain XK5.</title>
        <authorList>
            <person name="Mu D."/>
            <person name="Du Z."/>
        </authorList>
    </citation>
    <scope>NUCLEOTIDE SEQUENCE [LARGE SCALE GENOMIC DNA]</scope>
    <source>
        <strain evidence="3 4">XK5</strain>
    </source>
</reference>
<protein>
    <submittedName>
        <fullName evidence="3">N-acetylglucosaminyldiphospho-UDP N-acetyl-beta-D-mannosaminyltransferase</fullName>
    </submittedName>
</protein>
<dbReference type="GO" id="GO:0016758">
    <property type="term" value="F:hexosyltransferase activity"/>
    <property type="evidence" value="ECO:0007669"/>
    <property type="project" value="TreeGrafter"/>
</dbReference>
<dbReference type="CDD" id="cd06533">
    <property type="entry name" value="Glyco_transf_WecG_TagA"/>
    <property type="match status" value="1"/>
</dbReference>
<accession>A0A193LEJ6</accession>
<dbReference type="RefSeq" id="WP_068614494.1">
    <property type="nucleotide sequence ID" value="NZ_CP016268.1"/>
</dbReference>
<name>A0A193LEJ6_9GAMM</name>
<dbReference type="NCBIfam" id="TIGR00696">
    <property type="entry name" value="wecG_tagA_cpsF"/>
    <property type="match status" value="1"/>
</dbReference>
<evidence type="ECO:0000256" key="1">
    <source>
        <dbReference type="ARBA" id="ARBA00022676"/>
    </source>
</evidence>
<proteinExistence type="predicted"/>
<dbReference type="PANTHER" id="PTHR34136">
    <property type="match status" value="1"/>
</dbReference>
<keyword evidence="1" id="KW-0328">Glycosyltransferase</keyword>